<gene>
    <name evidence="2" type="ORF">MED297_13722</name>
</gene>
<sequence length="171" mass="19703">MSQHEFDEGPWYKQFWLWFMLVPLGILVLASFYLLYKAVTTHDGVVVDNFYRDGKGYAVRYEEDAFARNMNLQGDVHWQDQTIRVALSGELSPLPELMELLIIFPTNDDYDVTVNLQHRGLGEYVGTLPDTVAGNRHLQLHPLNVEQEWRLHATDVTVPPTQPLVLLPKPE</sequence>
<dbReference type="AlphaFoldDB" id="A4BCM0"/>
<keyword evidence="3" id="KW-1185">Reference proteome</keyword>
<evidence type="ECO:0008006" key="4">
    <source>
        <dbReference type="Google" id="ProtNLM"/>
    </source>
</evidence>
<proteinExistence type="predicted"/>
<organism evidence="2 3">
    <name type="scientific">Reinekea blandensis MED297</name>
    <dbReference type="NCBI Taxonomy" id="314283"/>
    <lineage>
        <taxon>Bacteria</taxon>
        <taxon>Pseudomonadati</taxon>
        <taxon>Pseudomonadota</taxon>
        <taxon>Gammaproteobacteria</taxon>
        <taxon>Oceanospirillales</taxon>
        <taxon>Saccharospirillaceae</taxon>
        <taxon>Reinekea</taxon>
    </lineage>
</organism>
<dbReference type="EMBL" id="AAOE01000005">
    <property type="protein sequence ID" value="EAR10286.1"/>
    <property type="molecule type" value="Genomic_DNA"/>
</dbReference>
<dbReference type="InterPro" id="IPR008620">
    <property type="entry name" value="FixH"/>
</dbReference>
<keyword evidence="1" id="KW-0472">Membrane</keyword>
<protein>
    <recommendedName>
        <fullName evidence="4">Nitrogen fixation protein FixH</fullName>
    </recommendedName>
</protein>
<evidence type="ECO:0000313" key="2">
    <source>
        <dbReference type="EMBL" id="EAR10286.1"/>
    </source>
</evidence>
<reference evidence="2 3" key="1">
    <citation type="submission" date="2006-02" db="EMBL/GenBank/DDBJ databases">
        <authorList>
            <person name="Pinhassi J."/>
            <person name="Pedros-Alio C."/>
            <person name="Ferriera S."/>
            <person name="Johnson J."/>
            <person name="Kravitz S."/>
            <person name="Halpern A."/>
            <person name="Remington K."/>
            <person name="Beeson K."/>
            <person name="Tran B."/>
            <person name="Rogers Y.-H."/>
            <person name="Friedman R."/>
            <person name="Venter J.C."/>
        </authorList>
    </citation>
    <scope>NUCLEOTIDE SEQUENCE [LARGE SCALE GENOMIC DNA]</scope>
    <source>
        <strain evidence="2 3">MED297</strain>
    </source>
</reference>
<dbReference type="RefSeq" id="WP_008042665.1">
    <property type="nucleotide sequence ID" value="NZ_CH724149.1"/>
</dbReference>
<dbReference type="HOGENOM" id="CLU_100979_1_0_6"/>
<feature type="transmembrane region" description="Helical" evidence="1">
    <location>
        <begin position="15"/>
        <end position="36"/>
    </location>
</feature>
<keyword evidence="1" id="KW-1133">Transmembrane helix</keyword>
<name>A4BCM0_9GAMM</name>
<dbReference type="Pfam" id="PF05751">
    <property type="entry name" value="FixH"/>
    <property type="match status" value="1"/>
</dbReference>
<evidence type="ECO:0000313" key="3">
    <source>
        <dbReference type="Proteomes" id="UP000005953"/>
    </source>
</evidence>
<dbReference type="STRING" id="314283.MED297_13722"/>
<evidence type="ECO:0000256" key="1">
    <source>
        <dbReference type="SAM" id="Phobius"/>
    </source>
</evidence>
<dbReference type="OrthoDB" id="5295180at2"/>
<dbReference type="Proteomes" id="UP000005953">
    <property type="component" value="Unassembled WGS sequence"/>
</dbReference>
<comment type="caution">
    <text evidence="2">The sequence shown here is derived from an EMBL/GenBank/DDBJ whole genome shotgun (WGS) entry which is preliminary data.</text>
</comment>
<keyword evidence="1" id="KW-0812">Transmembrane</keyword>
<accession>A4BCM0</accession>